<protein>
    <recommendedName>
        <fullName evidence="4">Phasin domain-containing protein</fullName>
    </recommendedName>
</protein>
<dbReference type="EMBL" id="JBHTND010000008">
    <property type="protein sequence ID" value="MFD1301459.1"/>
    <property type="molecule type" value="Genomic_DNA"/>
</dbReference>
<comment type="caution">
    <text evidence="2">The sequence shown here is derived from an EMBL/GenBank/DDBJ whole genome shotgun (WGS) entry which is preliminary data.</text>
</comment>
<feature type="compositionally biased region" description="Basic and acidic residues" evidence="1">
    <location>
        <begin position="112"/>
        <end position="121"/>
    </location>
</feature>
<evidence type="ECO:0000313" key="3">
    <source>
        <dbReference type="Proteomes" id="UP001597176"/>
    </source>
</evidence>
<name>A0ABW3WY11_9HYPH</name>
<accession>A0ABW3WY11</accession>
<sequence>MTDAPQPAPLDVDAAAELQDTILQAGDDGTAVPSTLDTVEPSVGEALMESVSQEALLSGQAADEVSTIGADAVPDDAHSPEPALPQAEALEDVVAVPVSAVGTIAAEAQDGDAVHTEKAPDESTAQPDSLLPAEIESAIASAQAVAPQQQRVVAVSALSEITAANDTLAAYLRNESLATFAHWGALSSAKNPADAIRLQVNEMQRAADASLSCIASLARRAGRIAATVRRS</sequence>
<reference evidence="3" key="1">
    <citation type="journal article" date="2019" name="Int. J. Syst. Evol. Microbiol.">
        <title>The Global Catalogue of Microorganisms (GCM) 10K type strain sequencing project: providing services to taxonomists for standard genome sequencing and annotation.</title>
        <authorList>
            <consortium name="The Broad Institute Genomics Platform"/>
            <consortium name="The Broad Institute Genome Sequencing Center for Infectious Disease"/>
            <person name="Wu L."/>
            <person name="Ma J."/>
        </authorList>
    </citation>
    <scope>NUCLEOTIDE SEQUENCE [LARGE SCALE GENOMIC DNA]</scope>
    <source>
        <strain evidence="3">CCUG 56108</strain>
    </source>
</reference>
<organism evidence="2 3">
    <name type="scientific">Methylobacterium marchantiae</name>
    <dbReference type="NCBI Taxonomy" id="600331"/>
    <lineage>
        <taxon>Bacteria</taxon>
        <taxon>Pseudomonadati</taxon>
        <taxon>Pseudomonadota</taxon>
        <taxon>Alphaproteobacteria</taxon>
        <taxon>Hyphomicrobiales</taxon>
        <taxon>Methylobacteriaceae</taxon>
        <taxon>Methylobacterium</taxon>
    </lineage>
</organism>
<keyword evidence="3" id="KW-1185">Reference proteome</keyword>
<gene>
    <name evidence="2" type="ORF">ACFQ4G_07645</name>
</gene>
<feature type="region of interest" description="Disordered" evidence="1">
    <location>
        <begin position="107"/>
        <end position="127"/>
    </location>
</feature>
<proteinExistence type="predicted"/>
<dbReference type="RefSeq" id="WP_238205316.1">
    <property type="nucleotide sequence ID" value="NZ_JBHTND010000008.1"/>
</dbReference>
<dbReference type="Proteomes" id="UP001597176">
    <property type="component" value="Unassembled WGS sequence"/>
</dbReference>
<evidence type="ECO:0008006" key="4">
    <source>
        <dbReference type="Google" id="ProtNLM"/>
    </source>
</evidence>
<evidence type="ECO:0000256" key="1">
    <source>
        <dbReference type="SAM" id="MobiDB-lite"/>
    </source>
</evidence>
<evidence type="ECO:0000313" key="2">
    <source>
        <dbReference type="EMBL" id="MFD1301459.1"/>
    </source>
</evidence>